<dbReference type="CDD" id="cd07197">
    <property type="entry name" value="nitrilase"/>
    <property type="match status" value="1"/>
</dbReference>
<dbReference type="SUPFAM" id="SSF56317">
    <property type="entry name" value="Carbon-nitrogen hydrolase"/>
    <property type="match status" value="1"/>
</dbReference>
<organism evidence="3 4">
    <name type="scientific">Siminovitchia terrae</name>
    <name type="common">Bacillus terrae</name>
    <dbReference type="NCBI Taxonomy" id="1914933"/>
    <lineage>
        <taxon>Bacteria</taxon>
        <taxon>Bacillati</taxon>
        <taxon>Bacillota</taxon>
        <taxon>Bacilli</taxon>
        <taxon>Bacillales</taxon>
        <taxon>Bacillaceae</taxon>
        <taxon>Siminovitchia</taxon>
    </lineage>
</organism>
<dbReference type="InterPro" id="IPR003010">
    <property type="entry name" value="C-N_Hydrolase"/>
</dbReference>
<evidence type="ECO:0000313" key="3">
    <source>
        <dbReference type="EMBL" id="GIN94793.1"/>
    </source>
</evidence>
<dbReference type="PROSITE" id="PS50263">
    <property type="entry name" value="CN_HYDROLASE"/>
    <property type="match status" value="1"/>
</dbReference>
<dbReference type="PANTHER" id="PTHR43674:SF16">
    <property type="entry name" value="CARBON-NITROGEN FAMILY, PUTATIVE (AFU_ORTHOLOGUE AFUA_5G02350)-RELATED"/>
    <property type="match status" value="1"/>
</dbReference>
<comment type="caution">
    <text evidence="3">The sequence shown here is derived from an EMBL/GenBank/DDBJ whole genome shotgun (WGS) entry which is preliminary data.</text>
</comment>
<protein>
    <recommendedName>
        <fullName evidence="2">CN hydrolase domain-containing protein</fullName>
    </recommendedName>
</protein>
<dbReference type="InterPro" id="IPR036526">
    <property type="entry name" value="C-N_Hydrolase_sf"/>
</dbReference>
<evidence type="ECO:0000313" key="4">
    <source>
        <dbReference type="Proteomes" id="UP000680670"/>
    </source>
</evidence>
<dbReference type="PANTHER" id="PTHR43674">
    <property type="entry name" value="NITRILASE C965.09-RELATED"/>
    <property type="match status" value="1"/>
</dbReference>
<sequence>MSTEYLNIAMVQIASFSNQENPKDKIKENFTKMEEYIDAIAHSNPAVNMIVFPEFYLNGSLKNKTDYLVAAENIPGPLTDILSKKAKEHGIWLVPGSIIEKDNESKDKTYNTAMLISPEGEIVMKYRKVFIPYPLELSESGSTFPVYEIPNIGKIGFLICADHHFPEAARNLALNGAEIIIKPTLQGNWIGGLRNHSPFAMARAVENQCFFVSVNQPSPVGMGDSVAYDPEGRVLEQLGSTEAWTVVNINLDEVRRVREMGFAGMFGFLKMLKEIKEAGHEIDHCYQRGISNAPVYQTLKYPNPKTPSEIKKLW</sequence>
<proteinExistence type="predicted"/>
<gene>
    <name evidence="3" type="ORF">J6TS1_06630</name>
</gene>
<dbReference type="Pfam" id="PF00795">
    <property type="entry name" value="CN_hydrolase"/>
    <property type="match status" value="1"/>
</dbReference>
<evidence type="ECO:0000259" key="2">
    <source>
        <dbReference type="PROSITE" id="PS50263"/>
    </source>
</evidence>
<feature type="domain" description="CN hydrolase" evidence="2">
    <location>
        <begin position="6"/>
        <end position="251"/>
    </location>
</feature>
<reference evidence="3 4" key="1">
    <citation type="submission" date="2021-03" db="EMBL/GenBank/DDBJ databases">
        <title>Antimicrobial resistance genes in bacteria isolated from Japanese honey, and their potential for conferring macrolide and lincosamide resistance in the American foulbrood pathogen Paenibacillus larvae.</title>
        <authorList>
            <person name="Okamoto M."/>
            <person name="Kumagai M."/>
            <person name="Kanamori H."/>
            <person name="Takamatsu D."/>
        </authorList>
    </citation>
    <scope>NUCLEOTIDE SEQUENCE [LARGE SCALE GENOMIC DNA]</scope>
    <source>
        <strain evidence="3 4">J6TS1</strain>
    </source>
</reference>
<accession>A0ABQ4KRY8</accession>
<dbReference type="InterPro" id="IPR050345">
    <property type="entry name" value="Aliph_Amidase/BUP"/>
</dbReference>
<keyword evidence="1" id="KW-0378">Hydrolase</keyword>
<name>A0ABQ4KRY8_SIMTE</name>
<evidence type="ECO:0000256" key="1">
    <source>
        <dbReference type="ARBA" id="ARBA00022801"/>
    </source>
</evidence>
<dbReference type="EMBL" id="BORJ01000001">
    <property type="protein sequence ID" value="GIN94793.1"/>
    <property type="molecule type" value="Genomic_DNA"/>
</dbReference>
<keyword evidence="4" id="KW-1185">Reference proteome</keyword>
<dbReference type="Gene3D" id="3.60.110.10">
    <property type="entry name" value="Carbon-nitrogen hydrolase"/>
    <property type="match status" value="1"/>
</dbReference>
<dbReference type="RefSeq" id="WP_212952911.1">
    <property type="nucleotide sequence ID" value="NZ_BORJ01000001.1"/>
</dbReference>
<dbReference type="Proteomes" id="UP000680670">
    <property type="component" value="Unassembled WGS sequence"/>
</dbReference>